<dbReference type="GO" id="GO:0000287">
    <property type="term" value="F:magnesium ion binding"/>
    <property type="evidence" value="ECO:0007669"/>
    <property type="project" value="InterPro"/>
</dbReference>
<organism evidence="1 2">
    <name type="scientific">Planktothrix serta PCC 8927</name>
    <dbReference type="NCBI Taxonomy" id="671068"/>
    <lineage>
        <taxon>Bacteria</taxon>
        <taxon>Bacillati</taxon>
        <taxon>Cyanobacteriota</taxon>
        <taxon>Cyanophyceae</taxon>
        <taxon>Oscillatoriophycideae</taxon>
        <taxon>Oscillatoriales</taxon>
        <taxon>Microcoleaceae</taxon>
        <taxon>Planktothrix</taxon>
    </lineage>
</organism>
<dbReference type="OrthoDB" id="571572at2"/>
<dbReference type="EMBL" id="CZCU02000148">
    <property type="protein sequence ID" value="VXD21159.1"/>
    <property type="molecule type" value="Genomic_DNA"/>
</dbReference>
<protein>
    <submittedName>
        <fullName evidence="1">BamHI-like type II restriction endonuclease</fullName>
    </submittedName>
</protein>
<dbReference type="AlphaFoldDB" id="A0A7Z9BRG0"/>
<dbReference type="Proteomes" id="UP000184550">
    <property type="component" value="Unassembled WGS sequence"/>
</dbReference>
<sequence length="199" mass="22114">MKIPKIRILSHSLETLTNPIYIQAKKQVENAIQQVDWPVGTGTFSVYPESGKKRGQGNGVKPIKDNFIKDLKDQGWLTELAIIIGLGKVDAVLTSEGKIAVAEWETGNVSSSHRSLNKMAFAIQQQLIIAGFLIVPCRNLAKYLTDRIGNYEELEPYFNFWLNSIASYPGVLVILGIEQDEISFDVPRIPKGTDGRANN</sequence>
<dbReference type="GO" id="GO:0009036">
    <property type="term" value="F:type II site-specific deoxyribonuclease activity"/>
    <property type="evidence" value="ECO:0007669"/>
    <property type="project" value="InterPro"/>
</dbReference>
<dbReference type="InterPro" id="IPR004194">
    <property type="entry name" value="Restrct_endonuc_II_BamHI"/>
</dbReference>
<keyword evidence="2" id="KW-1185">Reference proteome</keyword>
<accession>A0A7Z9BRG0</accession>
<evidence type="ECO:0000313" key="2">
    <source>
        <dbReference type="Proteomes" id="UP000184550"/>
    </source>
</evidence>
<dbReference type="Pfam" id="PF02923">
    <property type="entry name" value="BamHI"/>
    <property type="match status" value="1"/>
</dbReference>
<comment type="caution">
    <text evidence="1">The sequence shown here is derived from an EMBL/GenBank/DDBJ whole genome shotgun (WGS) entry which is preliminary data.</text>
</comment>
<dbReference type="InterPro" id="IPR011335">
    <property type="entry name" value="Restrct_endonuc-II-like"/>
</dbReference>
<dbReference type="GO" id="GO:0003677">
    <property type="term" value="F:DNA binding"/>
    <property type="evidence" value="ECO:0007669"/>
    <property type="project" value="InterPro"/>
</dbReference>
<dbReference type="Gene3D" id="3.40.91.20">
    <property type="match status" value="1"/>
</dbReference>
<dbReference type="SUPFAM" id="SSF52980">
    <property type="entry name" value="Restriction endonuclease-like"/>
    <property type="match status" value="1"/>
</dbReference>
<proteinExistence type="predicted"/>
<dbReference type="RefSeq" id="WP_083623612.1">
    <property type="nucleotide sequence ID" value="NZ_LR734876.1"/>
</dbReference>
<reference evidence="1" key="1">
    <citation type="submission" date="2019-10" db="EMBL/GenBank/DDBJ databases">
        <authorList>
            <consortium name="Genoscope - CEA"/>
            <person name="William W."/>
        </authorList>
    </citation>
    <scope>NUCLEOTIDE SEQUENCE [LARGE SCALE GENOMIC DNA]</scope>
    <source>
        <strain evidence="1">BBR_PRJEB10992</strain>
    </source>
</reference>
<dbReference type="GO" id="GO:0009307">
    <property type="term" value="P:DNA restriction-modification system"/>
    <property type="evidence" value="ECO:0007669"/>
    <property type="project" value="InterPro"/>
</dbReference>
<dbReference type="InterPro" id="IPR011338">
    <property type="entry name" value="BamHI/BglII/BstY"/>
</dbReference>
<name>A0A7Z9BRG0_9CYAN</name>
<evidence type="ECO:0000313" key="1">
    <source>
        <dbReference type="EMBL" id="VXD21159.1"/>
    </source>
</evidence>
<gene>
    <name evidence="1" type="ORF">PL8927_710086</name>
</gene>